<evidence type="ECO:0000313" key="2">
    <source>
        <dbReference type="WBParaSite" id="Pan_g3303.t1"/>
    </source>
</evidence>
<accession>A0A7E4ZYM0</accession>
<reference evidence="2" key="2">
    <citation type="submission" date="2020-10" db="UniProtKB">
        <authorList>
            <consortium name="WormBaseParasite"/>
        </authorList>
    </citation>
    <scope>IDENTIFICATION</scope>
</reference>
<proteinExistence type="predicted"/>
<dbReference type="Proteomes" id="UP000492821">
    <property type="component" value="Unassembled WGS sequence"/>
</dbReference>
<sequence length="1382" mass="154199">MSTSNPDRIAYLQHSALGTSFSAIVAIREKDIRLADKVPTVEAALETLSKHAPPSKVPTLYIHFGCAKYSARVDILKAVEAAGYKPHVLSFSFDVAVYLSQTGIKANPGDIILVMGAIGFHPSLGWTYMVCKKVDDHFEMLGSNTEDIASLFSMNFKHVIVDSSVTGMDGEVAALRHRFKKNFRVLTIVDHPLSMYLWDMIDNGSIKGYKVPEMCGMGLRFHWHKDNKKEFYMTAMLRPAKQSVKIDLADSGQLWISGTWLKCQFDLVKTYVFKEPANRIVEVTVTFGEDYFPKFDITVVEKTAITNVPVFFEIYHSTTEGFNGFYISDKRLYPVAYHVKSACEVFEAMTKHAGTTKSIGIDICYDQFYPFDVHKEIIAALPTPRPKVCCSPTQYYLTMILKLSEIKCYIDEYVALAIRRHDGSYYEFGVLQKTANGFKGIGTGYSFPRSFNFQKVVIAVTKGISNCCWNNVASTFPGKELIISDWSKLPDDTRADFSRHQLLGTDFDGYMVEQHLGMKFVFEAGDKSVEIDKVFETAFDNHVEKLALGNGKCTARLKFTLYGNPLEHFVKEVAIPAGNEARCAVLTLSVDEYLIPTAEIKVEMTSIPIPNDFIAKALQDGTLQFFLTSSDSPVVFAPCCTDEQEFSMFMYYPNVTAPINGNFPNRASLYARIAKDSKNLNVLGVVDHYPDKFTVSERLHRRQLLNQANLPNVITVNGCCLLYSLELARANANKHVAVGETAIVMSDDIAILKRTPTGYKLLDVSKRDVLELCNEYGTNFIVLFTLGEHHIPTSEIVRRLKQRVAPRKFVFSDPTHDTNFLPTYYHSFFNGGDFDGLRVADYLNIEFTITFGNEKRAFKTGYVSWPHNLSVEIDIGEAMSVDVAAMSVADFMSIKPEVVKTFKMKTKERRLVALTMQILHPYDLTAKMDVLRRGDAPRIVMIQRHLDGFCQSVLTGNSSKVESEVFPTAEAAIKSCTSPHGCPLVIDVALATVEERVKLFDLAKQHGYGASLGMHSICLDINKLLVSCDGFECAVGDSVFLTDLSQPSGRSFAIQRDDAGYRLVRASKNFEKLRGALPAIRRAFIVKDADTIVPAAYDGLNVVILMPTSSATTSLYQFLASSIASNASFSRPHIANFAGIVFTVKWGKKTQNVEIGFASVPYSDIFVFHVETAENLKINMTSLSSSKSELIKQFNFKTPANRVLIVKLAVDRYLKPSATLIRADRVPTVGLKFTSDNQVLIHAGADYTGDDSIPAYLSFTNEFKVGVSAQENLKTCPKAVVYDIVRLLANNFDPSIGKDPSWKFRVWREGETGIMVDLVKTRALVTTLFAIIVKCTLTYINQHCNGAIEEVGIQLPSGSVISEDMRCEISEKLGVNLIIYYY</sequence>
<keyword evidence="1" id="KW-1185">Reference proteome</keyword>
<protein>
    <submittedName>
        <fullName evidence="2">RNA helicase</fullName>
    </submittedName>
</protein>
<organism evidence="1 2">
    <name type="scientific">Panagrellus redivivus</name>
    <name type="common">Microworm</name>
    <dbReference type="NCBI Taxonomy" id="6233"/>
    <lineage>
        <taxon>Eukaryota</taxon>
        <taxon>Metazoa</taxon>
        <taxon>Ecdysozoa</taxon>
        <taxon>Nematoda</taxon>
        <taxon>Chromadorea</taxon>
        <taxon>Rhabditida</taxon>
        <taxon>Tylenchina</taxon>
        <taxon>Panagrolaimomorpha</taxon>
        <taxon>Panagrolaimoidea</taxon>
        <taxon>Panagrolaimidae</taxon>
        <taxon>Panagrellus</taxon>
    </lineage>
</organism>
<reference evidence="1" key="1">
    <citation type="journal article" date="2013" name="Genetics">
        <title>The draft genome and transcriptome of Panagrellus redivivus are shaped by the harsh demands of a free-living lifestyle.</title>
        <authorList>
            <person name="Srinivasan J."/>
            <person name="Dillman A.R."/>
            <person name="Macchietto M.G."/>
            <person name="Heikkinen L."/>
            <person name="Lakso M."/>
            <person name="Fracchia K.M."/>
            <person name="Antoshechkin I."/>
            <person name="Mortazavi A."/>
            <person name="Wong G."/>
            <person name="Sternberg P.W."/>
        </authorList>
    </citation>
    <scope>NUCLEOTIDE SEQUENCE [LARGE SCALE GENOMIC DNA]</scope>
    <source>
        <strain evidence="1">MT8872</strain>
    </source>
</reference>
<name>A0A7E4ZYM0_PANRE</name>
<dbReference type="WBParaSite" id="Pan_g3303.t1">
    <property type="protein sequence ID" value="Pan_g3303.t1"/>
    <property type="gene ID" value="Pan_g3303"/>
</dbReference>
<evidence type="ECO:0000313" key="1">
    <source>
        <dbReference type="Proteomes" id="UP000492821"/>
    </source>
</evidence>